<accession>A0A7M3UPF6</accession>
<name>A0A7M3UPF6_POV01</name>
<organismHost>
    <name type="scientific">Pyramimonas plurioculata</name>
    <dbReference type="NCBI Taxonomy" id="36893"/>
</organismHost>
<protein>
    <submittedName>
        <fullName evidence="1">Uncharacterized protein</fullName>
    </submittedName>
</protein>
<reference evidence="1" key="1">
    <citation type="submission" date="2020-06" db="EMBL/GenBank/DDBJ databases">
        <title>Lateral gene transfer of anion-conducting channel rhodopsins between green algae and giant viruses.</title>
        <authorList>
            <person name="Rozenberg A."/>
            <person name="Oppermann J."/>
            <person name="Wietek J."/>
            <person name="Fernandez Lahore R.G."/>
            <person name="Sandaa R.-A."/>
            <person name="Bratbak G."/>
            <person name="Hegemann P."/>
            <person name="Beja O."/>
        </authorList>
    </citation>
    <scope>NUCLEOTIDE SEQUENCE</scope>
    <source>
        <strain evidence="1">01B</strain>
    </source>
</reference>
<evidence type="ECO:0000313" key="1">
    <source>
        <dbReference type="EMBL" id="QOI90645.1"/>
    </source>
</evidence>
<organism evidence="1">
    <name type="scientific">Pyramimonas orientalis virus</name>
    <name type="common">PoV01</name>
    <dbReference type="NCBI Taxonomy" id="455367"/>
    <lineage>
        <taxon>Viruses</taxon>
        <taxon>Varidnaviria</taxon>
        <taxon>Bamfordvirae</taxon>
        <taxon>Nucleocytoviricota</taxon>
        <taxon>Megaviricetes</taxon>
        <taxon>Imitervirales</taxon>
        <taxon>Allomimiviridae</taxon>
        <taxon>Heliosvirus</taxon>
        <taxon>Heliosvirus raunefjordenense</taxon>
    </lineage>
</organism>
<dbReference type="EMBL" id="MT663543">
    <property type="protein sequence ID" value="QOI90645.1"/>
    <property type="molecule type" value="Genomic_DNA"/>
</dbReference>
<gene>
    <name evidence="1" type="ORF">HWQ62_00514</name>
</gene>
<proteinExistence type="predicted"/>
<sequence>MCSNTFPKLTVYIPKQKKFIDTKPIIDFNILHADDEDYFVPYNTPVVSLKRNKRYHASDFKPYTTLKEFIVFYSEDN</sequence>